<protein>
    <submittedName>
        <fullName evidence="3">Uncharacterized protein</fullName>
    </submittedName>
</protein>
<evidence type="ECO:0000313" key="4">
    <source>
        <dbReference type="Proteomes" id="UP000664073"/>
    </source>
</evidence>
<organism evidence="3 4">
    <name type="scientific">Acetobacter garciniae</name>
    <dbReference type="NCBI Taxonomy" id="2817435"/>
    <lineage>
        <taxon>Bacteria</taxon>
        <taxon>Pseudomonadati</taxon>
        <taxon>Pseudomonadota</taxon>
        <taxon>Alphaproteobacteria</taxon>
        <taxon>Acetobacterales</taxon>
        <taxon>Acetobacteraceae</taxon>
        <taxon>Acetobacter</taxon>
    </lineage>
</organism>
<dbReference type="Proteomes" id="UP000664073">
    <property type="component" value="Unassembled WGS sequence"/>
</dbReference>
<dbReference type="EMBL" id="JAFVMH010000033">
    <property type="protein sequence ID" value="MBO1326845.1"/>
    <property type="molecule type" value="Genomic_DNA"/>
</dbReference>
<accession>A0A939KPG0</accession>
<keyword evidence="2" id="KW-1133">Transmembrane helix</keyword>
<dbReference type="AlphaFoldDB" id="A0A939KPG0"/>
<comment type="caution">
    <text evidence="3">The sequence shown here is derived from an EMBL/GenBank/DDBJ whole genome shotgun (WGS) entry which is preliminary data.</text>
</comment>
<evidence type="ECO:0000313" key="3">
    <source>
        <dbReference type="EMBL" id="MBO1326845.1"/>
    </source>
</evidence>
<dbReference type="RefSeq" id="WP_207847733.1">
    <property type="nucleotide sequence ID" value="NZ_JAFVMH010000033.1"/>
</dbReference>
<evidence type="ECO:0000256" key="1">
    <source>
        <dbReference type="SAM" id="MobiDB-lite"/>
    </source>
</evidence>
<keyword evidence="2" id="KW-0812">Transmembrane</keyword>
<feature type="region of interest" description="Disordered" evidence="1">
    <location>
        <begin position="92"/>
        <end position="113"/>
    </location>
</feature>
<gene>
    <name evidence="3" type="ORF">J2D77_17075</name>
</gene>
<evidence type="ECO:0000256" key="2">
    <source>
        <dbReference type="SAM" id="Phobius"/>
    </source>
</evidence>
<sequence>MDTPKTALVARTVTATTAGISLPALAALLPQPYNVWVMWICIVFAAAGAAATQIPIPQNDTSRLWPLYRVLNFLALNWGKAANAAVLFREASTSRATPPGPGTGISPPDAPKS</sequence>
<name>A0A939KPG0_9PROT</name>
<keyword evidence="4" id="KW-1185">Reference proteome</keyword>
<reference evidence="3" key="1">
    <citation type="submission" date="2021-03" db="EMBL/GenBank/DDBJ databases">
        <title>The complete genome sequence of Acetobacter sp. TBRC 12339.</title>
        <authorList>
            <person name="Charoenyingcharoen P."/>
            <person name="Yukphan P."/>
        </authorList>
    </citation>
    <scope>NUCLEOTIDE SEQUENCE</scope>
    <source>
        <strain evidence="3">TBRC 12339</strain>
    </source>
</reference>
<feature type="transmembrane region" description="Helical" evidence="2">
    <location>
        <begin position="36"/>
        <end position="56"/>
    </location>
</feature>
<keyword evidence="2" id="KW-0472">Membrane</keyword>
<proteinExistence type="predicted"/>